<proteinExistence type="predicted"/>
<sequence>MKLFRVMISILFTMCILNTEKIKVEARTSQFSMDAILPENQINTNKTYFDLLVKPGITQNISILLTNRTNDRLPLSIDITTAVTNNHGVIDYTSTQNNFDSSLLYPLSELIRLEDKMITLEAKEQRKINLSIVIPKKSFEGIILGGIYVKPFKTTKVNNIEIQQAMVKAISLRMNEKKVPYNIKLIDKQIGEIGNRKFFQVNIQNTQPVIMNDIIINARIFDKNGRTVLENESKNIQMAPNSNFYYGLPLKQGDFKKNGEYTVQINVKHVNEIWSFEEEFSVNTLIGNNNKAREVIKDEFRINQIILLGIVILMIVIFLIRIIWF</sequence>
<protein>
    <submittedName>
        <fullName evidence="4">DUF916 and DUF3324 domain-containing protein</fullName>
    </submittedName>
</protein>
<evidence type="ECO:0000313" key="4">
    <source>
        <dbReference type="EMBL" id="NKC68531.1"/>
    </source>
</evidence>
<name>A0A7X6I3H0_9ENTE</name>
<dbReference type="EMBL" id="JAAVMB010000012">
    <property type="protein sequence ID" value="NKC68531.1"/>
    <property type="molecule type" value="Genomic_DNA"/>
</dbReference>
<dbReference type="Proteomes" id="UP000521358">
    <property type="component" value="Unassembled WGS sequence"/>
</dbReference>
<evidence type="ECO:0000256" key="1">
    <source>
        <dbReference type="SAM" id="Phobius"/>
    </source>
</evidence>
<comment type="caution">
    <text evidence="4">The sequence shown here is derived from an EMBL/GenBank/DDBJ whole genome shotgun (WGS) entry which is preliminary data.</text>
</comment>
<keyword evidence="1" id="KW-0472">Membrane</keyword>
<evidence type="ECO:0000259" key="2">
    <source>
        <dbReference type="Pfam" id="PF06030"/>
    </source>
</evidence>
<feature type="transmembrane region" description="Helical" evidence="1">
    <location>
        <begin position="305"/>
        <end position="324"/>
    </location>
</feature>
<dbReference type="Pfam" id="PF06030">
    <property type="entry name" value="WxLIP_PGBD"/>
    <property type="match status" value="1"/>
</dbReference>
<keyword evidence="1" id="KW-0812">Transmembrane</keyword>
<evidence type="ECO:0000259" key="3">
    <source>
        <dbReference type="Pfam" id="PF11797"/>
    </source>
</evidence>
<accession>A0A7X6I3H0</accession>
<organism evidence="4 5">
    <name type="scientific">Vagococcus fluvialis</name>
    <dbReference type="NCBI Taxonomy" id="2738"/>
    <lineage>
        <taxon>Bacteria</taxon>
        <taxon>Bacillati</taxon>
        <taxon>Bacillota</taxon>
        <taxon>Bacilli</taxon>
        <taxon>Lactobacillales</taxon>
        <taxon>Enterococcaceae</taxon>
        <taxon>Vagococcus</taxon>
    </lineage>
</organism>
<dbReference type="InterPro" id="IPR010317">
    <property type="entry name" value="WxLIP_PGBD"/>
</dbReference>
<dbReference type="Pfam" id="PF11797">
    <property type="entry name" value="WxLIP_HBD"/>
    <property type="match status" value="1"/>
</dbReference>
<keyword evidence="1" id="KW-1133">Transmembrane helix</keyword>
<gene>
    <name evidence="4" type="ORF">HED35_10565</name>
</gene>
<dbReference type="AlphaFoldDB" id="A0A7X6I3H0"/>
<feature type="domain" description="WxL Interacting Protein host binding" evidence="3">
    <location>
        <begin position="159"/>
        <end position="283"/>
    </location>
</feature>
<reference evidence="4 5" key="1">
    <citation type="submission" date="2020-03" db="EMBL/GenBank/DDBJ databases">
        <title>Bacterial samples isolated from urine from healthy bovine heifers (Gyr breed).</title>
        <authorList>
            <person name="Giannattasio-Ferraz S."/>
            <person name="Maskeri L."/>
            <person name="Penido A."/>
            <person name="Barbosa-Stancioli E.F."/>
            <person name="Putonti C."/>
        </authorList>
    </citation>
    <scope>NUCLEOTIDE SEQUENCE [LARGE SCALE GENOMIC DNA]</scope>
    <source>
        <strain evidence="4 5">UFMG-H7</strain>
    </source>
</reference>
<dbReference type="InterPro" id="IPR021759">
    <property type="entry name" value="WxLIP_HBD"/>
</dbReference>
<evidence type="ECO:0000313" key="5">
    <source>
        <dbReference type="Proteomes" id="UP000521358"/>
    </source>
</evidence>
<dbReference type="RefSeq" id="WP_167807719.1">
    <property type="nucleotide sequence ID" value="NZ_JAAVMB010000012.1"/>
</dbReference>
<feature type="domain" description="WxL Interacting Protein peptidoglycan binding" evidence="2">
    <location>
        <begin position="31"/>
        <end position="150"/>
    </location>
</feature>